<name>A0A7W9KPP0_9PSEU</name>
<dbReference type="Gene3D" id="3.10.450.50">
    <property type="match status" value="1"/>
</dbReference>
<organism evidence="3 4">
    <name type="scientific">Kutzneria kofuensis</name>
    <dbReference type="NCBI Taxonomy" id="103725"/>
    <lineage>
        <taxon>Bacteria</taxon>
        <taxon>Bacillati</taxon>
        <taxon>Actinomycetota</taxon>
        <taxon>Actinomycetes</taxon>
        <taxon>Pseudonocardiales</taxon>
        <taxon>Pseudonocardiaceae</taxon>
        <taxon>Kutzneria</taxon>
    </lineage>
</organism>
<gene>
    <name evidence="3" type="ORF">BJ998_007628</name>
</gene>
<dbReference type="Pfam" id="PF12680">
    <property type="entry name" value="SnoaL_2"/>
    <property type="match status" value="1"/>
</dbReference>
<evidence type="ECO:0000259" key="2">
    <source>
        <dbReference type="Pfam" id="PF12680"/>
    </source>
</evidence>
<dbReference type="AlphaFoldDB" id="A0A7W9KPP0"/>
<feature type="chain" id="PRO_5030641046" evidence="1">
    <location>
        <begin position="27"/>
        <end position="157"/>
    </location>
</feature>
<proteinExistence type="predicted"/>
<dbReference type="InterPro" id="IPR032710">
    <property type="entry name" value="NTF2-like_dom_sf"/>
</dbReference>
<feature type="signal peptide" evidence="1">
    <location>
        <begin position="1"/>
        <end position="26"/>
    </location>
</feature>
<reference evidence="3 4" key="1">
    <citation type="submission" date="2020-08" db="EMBL/GenBank/DDBJ databases">
        <title>Sequencing the genomes of 1000 actinobacteria strains.</title>
        <authorList>
            <person name="Klenk H.-P."/>
        </authorList>
    </citation>
    <scope>NUCLEOTIDE SEQUENCE [LARGE SCALE GENOMIC DNA]</scope>
    <source>
        <strain evidence="3 4">DSM 43851</strain>
    </source>
</reference>
<comment type="caution">
    <text evidence="3">The sequence shown here is derived from an EMBL/GenBank/DDBJ whole genome shotgun (WGS) entry which is preliminary data.</text>
</comment>
<evidence type="ECO:0000313" key="4">
    <source>
        <dbReference type="Proteomes" id="UP000585638"/>
    </source>
</evidence>
<protein>
    <submittedName>
        <fullName evidence="3">Ketosteroid isomerase-like protein</fullName>
    </submittedName>
</protein>
<accession>A0A7W9KPP0</accession>
<dbReference type="Proteomes" id="UP000585638">
    <property type="component" value="Unassembled WGS sequence"/>
</dbReference>
<dbReference type="EMBL" id="JACHIR010000001">
    <property type="protein sequence ID" value="MBB5896432.1"/>
    <property type="molecule type" value="Genomic_DNA"/>
</dbReference>
<dbReference type="GO" id="GO:0016853">
    <property type="term" value="F:isomerase activity"/>
    <property type="evidence" value="ECO:0007669"/>
    <property type="project" value="UniProtKB-KW"/>
</dbReference>
<dbReference type="InterPro" id="IPR037401">
    <property type="entry name" value="SnoaL-like"/>
</dbReference>
<dbReference type="RefSeq" id="WP_184868088.1">
    <property type="nucleotide sequence ID" value="NZ_BAAAWY010000016.1"/>
</dbReference>
<evidence type="ECO:0000256" key="1">
    <source>
        <dbReference type="SAM" id="SignalP"/>
    </source>
</evidence>
<evidence type="ECO:0000313" key="3">
    <source>
        <dbReference type="EMBL" id="MBB5896432.1"/>
    </source>
</evidence>
<dbReference type="SUPFAM" id="SSF54427">
    <property type="entry name" value="NTF2-like"/>
    <property type="match status" value="1"/>
</dbReference>
<sequence>MKITSRLALIGAAVLAAGLIPVAADAHPPQLTDQQRQQIVSRFATAVIHDDHQGIIANTTPGITWTVPGHSAVSGTAVGQRAVVKLVDTFARYNLNISLRAYTYGADTVAVELHDTGNHNGRTLDQDIVNVLTIRDGRISALSGNFADTASFDAYFS</sequence>
<feature type="domain" description="SnoaL-like" evidence="2">
    <location>
        <begin position="40"/>
        <end position="140"/>
    </location>
</feature>
<keyword evidence="3" id="KW-0413">Isomerase</keyword>
<keyword evidence="4" id="KW-1185">Reference proteome</keyword>
<keyword evidence="1" id="KW-0732">Signal</keyword>